<dbReference type="EMBL" id="MN740749">
    <property type="protein sequence ID" value="QHU10072.1"/>
    <property type="molecule type" value="Genomic_DNA"/>
</dbReference>
<evidence type="ECO:0000313" key="1">
    <source>
        <dbReference type="EMBL" id="QHU10072.1"/>
    </source>
</evidence>
<evidence type="ECO:0008006" key="2">
    <source>
        <dbReference type="Google" id="ProtNLM"/>
    </source>
</evidence>
<protein>
    <recommendedName>
        <fullName evidence="2">Glycosyltransferase</fullName>
    </recommendedName>
</protein>
<accession>A0A6C0JWD2</accession>
<organism evidence="1">
    <name type="scientific">viral metagenome</name>
    <dbReference type="NCBI Taxonomy" id="1070528"/>
    <lineage>
        <taxon>unclassified sequences</taxon>
        <taxon>metagenomes</taxon>
        <taxon>organismal metagenomes</taxon>
    </lineage>
</organism>
<dbReference type="AlphaFoldDB" id="A0A6C0JWD2"/>
<name>A0A6C0JWD2_9ZZZZ</name>
<reference evidence="1" key="1">
    <citation type="journal article" date="2020" name="Nature">
        <title>Giant virus diversity and host interactions through global metagenomics.</title>
        <authorList>
            <person name="Schulz F."/>
            <person name="Roux S."/>
            <person name="Paez-Espino D."/>
            <person name="Jungbluth S."/>
            <person name="Walsh D.A."/>
            <person name="Denef V.J."/>
            <person name="McMahon K.D."/>
            <person name="Konstantinidis K.T."/>
            <person name="Eloe-Fadrosh E.A."/>
            <person name="Kyrpides N.C."/>
            <person name="Woyke T."/>
        </authorList>
    </citation>
    <scope>NUCLEOTIDE SEQUENCE</scope>
    <source>
        <strain evidence="1">GVMAG-S-1101164-67</strain>
    </source>
</reference>
<sequence>MDKILLISYETDMTNSNAQLFKKTLENHNWEYIFIGNGIQWKGFRDRIIGYYDYLLTLDTNKIVILSDARDVFCLRNSDLLIDKIKDIIDTKIIISAEMFLIGHMNWSQQQKNDCLIKDPHFFWQGNTLDNYWQFLNKMDNLPIRKYINAGLIIGKVNNLLTAFEWIIKNNFNDDQLGFCEYTNKFPQNIYLDYNAEMIHTSTCFVVGSFYNHNIQKEDSPTLVELLGLSSYFLHIPGITASKGQKEIYNIIYTLFNDNIINENSDMFNLYKINNRNINNKYFKTNDDI</sequence>
<proteinExistence type="predicted"/>